<gene>
    <name evidence="3" type="ORF">niasHT_026413</name>
</gene>
<feature type="coiled-coil region" evidence="1">
    <location>
        <begin position="5"/>
        <end position="32"/>
    </location>
</feature>
<evidence type="ECO:0000313" key="4">
    <source>
        <dbReference type="Proteomes" id="UP001620626"/>
    </source>
</evidence>
<accession>A0ABD2JBP2</accession>
<keyword evidence="1" id="KW-0175">Coiled coil</keyword>
<sequence>MAPNRRNLLVRMQNVQNQVRALLAEVKILRRQQRAAGNRWAQPRIDFNLALAAHLLFGTPAPSLLSVPPRQGGRTEDGPYDGAASF</sequence>
<reference evidence="3 4" key="1">
    <citation type="submission" date="2024-10" db="EMBL/GenBank/DDBJ databases">
        <authorList>
            <person name="Kim D."/>
        </authorList>
    </citation>
    <scope>NUCLEOTIDE SEQUENCE [LARGE SCALE GENOMIC DNA]</scope>
    <source>
        <strain evidence="3">BH-2024</strain>
    </source>
</reference>
<dbReference type="Proteomes" id="UP001620626">
    <property type="component" value="Unassembled WGS sequence"/>
</dbReference>
<dbReference type="AlphaFoldDB" id="A0ABD2JBP2"/>
<protein>
    <submittedName>
        <fullName evidence="3">Uncharacterized protein</fullName>
    </submittedName>
</protein>
<dbReference type="EMBL" id="JBICBT010001005">
    <property type="protein sequence ID" value="KAL3087992.1"/>
    <property type="molecule type" value="Genomic_DNA"/>
</dbReference>
<organism evidence="3 4">
    <name type="scientific">Heterodera trifolii</name>
    <dbReference type="NCBI Taxonomy" id="157864"/>
    <lineage>
        <taxon>Eukaryota</taxon>
        <taxon>Metazoa</taxon>
        <taxon>Ecdysozoa</taxon>
        <taxon>Nematoda</taxon>
        <taxon>Chromadorea</taxon>
        <taxon>Rhabditida</taxon>
        <taxon>Tylenchina</taxon>
        <taxon>Tylenchomorpha</taxon>
        <taxon>Tylenchoidea</taxon>
        <taxon>Heteroderidae</taxon>
        <taxon>Heteroderinae</taxon>
        <taxon>Heterodera</taxon>
    </lineage>
</organism>
<evidence type="ECO:0000256" key="1">
    <source>
        <dbReference type="SAM" id="Coils"/>
    </source>
</evidence>
<proteinExistence type="predicted"/>
<evidence type="ECO:0000313" key="3">
    <source>
        <dbReference type="EMBL" id="KAL3087992.1"/>
    </source>
</evidence>
<comment type="caution">
    <text evidence="3">The sequence shown here is derived from an EMBL/GenBank/DDBJ whole genome shotgun (WGS) entry which is preliminary data.</text>
</comment>
<evidence type="ECO:0000256" key="2">
    <source>
        <dbReference type="SAM" id="MobiDB-lite"/>
    </source>
</evidence>
<feature type="region of interest" description="Disordered" evidence="2">
    <location>
        <begin position="61"/>
        <end position="86"/>
    </location>
</feature>
<name>A0ABD2JBP2_9BILA</name>
<keyword evidence="4" id="KW-1185">Reference proteome</keyword>